<dbReference type="EMBL" id="BARV01028014">
    <property type="protein sequence ID" value="GAI43783.1"/>
    <property type="molecule type" value="Genomic_DNA"/>
</dbReference>
<dbReference type="AlphaFoldDB" id="X1NJL3"/>
<feature type="non-terminal residue" evidence="4">
    <location>
        <position position="1"/>
    </location>
</feature>
<dbReference type="InterPro" id="IPR036736">
    <property type="entry name" value="ACP-like_sf"/>
</dbReference>
<comment type="caution">
    <text evidence="4">The sequence shown here is derived from an EMBL/GenBank/DDBJ whole genome shotgun (WGS) entry which is preliminary data.</text>
</comment>
<feature type="domain" description="Carrier" evidence="3">
    <location>
        <begin position="189"/>
        <end position="260"/>
    </location>
</feature>
<dbReference type="InterPro" id="IPR036291">
    <property type="entry name" value="NAD(P)-bd_dom_sf"/>
</dbReference>
<dbReference type="GO" id="GO:0016491">
    <property type="term" value="F:oxidoreductase activity"/>
    <property type="evidence" value="ECO:0007669"/>
    <property type="project" value="InterPro"/>
</dbReference>
<dbReference type="SUPFAM" id="SSF47336">
    <property type="entry name" value="ACP-like"/>
    <property type="match status" value="1"/>
</dbReference>
<dbReference type="PROSITE" id="PS50075">
    <property type="entry name" value="CARRIER"/>
    <property type="match status" value="1"/>
</dbReference>
<feature type="non-terminal residue" evidence="4">
    <location>
        <position position="260"/>
    </location>
</feature>
<dbReference type="InterPro" id="IPR009081">
    <property type="entry name" value="PP-bd_ACP"/>
</dbReference>
<dbReference type="SUPFAM" id="SSF51735">
    <property type="entry name" value="NAD(P)-binding Rossmann-fold domains"/>
    <property type="match status" value="1"/>
</dbReference>
<keyword evidence="1" id="KW-0596">Phosphopantetheine</keyword>
<protein>
    <recommendedName>
        <fullName evidence="3">Carrier domain-containing protein</fullName>
    </recommendedName>
</protein>
<dbReference type="Pfam" id="PF00550">
    <property type="entry name" value="PP-binding"/>
    <property type="match status" value="1"/>
</dbReference>
<dbReference type="FunFam" id="1.10.1200.10:FF:000005">
    <property type="entry name" value="Nonribosomal peptide synthetase 1"/>
    <property type="match status" value="1"/>
</dbReference>
<dbReference type="Gene3D" id="3.90.180.10">
    <property type="entry name" value="Medium-chain alcohol dehydrogenases, catalytic domain"/>
    <property type="match status" value="1"/>
</dbReference>
<dbReference type="SMART" id="SM00823">
    <property type="entry name" value="PKS_PP"/>
    <property type="match status" value="1"/>
</dbReference>
<organism evidence="4">
    <name type="scientific">marine sediment metagenome</name>
    <dbReference type="NCBI Taxonomy" id="412755"/>
    <lineage>
        <taxon>unclassified sequences</taxon>
        <taxon>metagenomes</taxon>
        <taxon>ecological metagenomes</taxon>
    </lineage>
</organism>
<name>X1NJL3_9ZZZZ</name>
<gene>
    <name evidence="4" type="ORF">S06H3_44955</name>
</gene>
<sequence>VLNALAGEFIVASLDLLKPFGRFLEIGKRDIYADTKLGLYPFRNNLSYFGVDLGQFGSHRKEDMLHMFENLMQRFATGELRPSPTKVFSLKDIGKGFEYMARAQHIGKIVFTVDQNLEAADTELDRFHSRFGNGITVPDGLEVFRRLVSSDETPPCIMVVADSLAASDSTVRHQSSVTFTRPVDTLYREPCDSNEEALKQIWEKTLGVSPIGVDDDFFELGGDSINAIMLQAAAEQSLNLNLSLASLFGNPTIAKMAKLL</sequence>
<dbReference type="Gene3D" id="1.10.1200.10">
    <property type="entry name" value="ACP-like"/>
    <property type="match status" value="1"/>
</dbReference>
<dbReference type="InterPro" id="IPR020806">
    <property type="entry name" value="PKS_PP-bd"/>
</dbReference>
<evidence type="ECO:0000259" key="3">
    <source>
        <dbReference type="PROSITE" id="PS50075"/>
    </source>
</evidence>
<dbReference type="SMART" id="SM00829">
    <property type="entry name" value="PKS_ER"/>
    <property type="match status" value="1"/>
</dbReference>
<dbReference type="InterPro" id="IPR050091">
    <property type="entry name" value="PKS_NRPS_Biosynth_Enz"/>
</dbReference>
<dbReference type="Pfam" id="PF13602">
    <property type="entry name" value="ADH_zinc_N_2"/>
    <property type="match status" value="1"/>
</dbReference>
<evidence type="ECO:0000256" key="1">
    <source>
        <dbReference type="ARBA" id="ARBA00022450"/>
    </source>
</evidence>
<dbReference type="PANTHER" id="PTHR43775:SF37">
    <property type="entry name" value="SI:DKEY-61P9.11"/>
    <property type="match status" value="1"/>
</dbReference>
<dbReference type="InterPro" id="IPR020843">
    <property type="entry name" value="ER"/>
</dbReference>
<proteinExistence type="predicted"/>
<evidence type="ECO:0000313" key="4">
    <source>
        <dbReference type="EMBL" id="GAI43783.1"/>
    </source>
</evidence>
<accession>X1NJL3</accession>
<dbReference type="GO" id="GO:0031177">
    <property type="term" value="F:phosphopantetheine binding"/>
    <property type="evidence" value="ECO:0007669"/>
    <property type="project" value="InterPro"/>
</dbReference>
<dbReference type="GO" id="GO:0006633">
    <property type="term" value="P:fatty acid biosynthetic process"/>
    <property type="evidence" value="ECO:0007669"/>
    <property type="project" value="TreeGrafter"/>
</dbReference>
<dbReference type="PANTHER" id="PTHR43775">
    <property type="entry name" value="FATTY ACID SYNTHASE"/>
    <property type="match status" value="1"/>
</dbReference>
<dbReference type="GO" id="GO:0004312">
    <property type="term" value="F:fatty acid synthase activity"/>
    <property type="evidence" value="ECO:0007669"/>
    <property type="project" value="TreeGrafter"/>
</dbReference>
<reference evidence="4" key="1">
    <citation type="journal article" date="2014" name="Front. Microbiol.">
        <title>High frequency of phylogenetically diverse reductive dehalogenase-homologous genes in deep subseafloor sedimentary metagenomes.</title>
        <authorList>
            <person name="Kawai M."/>
            <person name="Futagami T."/>
            <person name="Toyoda A."/>
            <person name="Takaki Y."/>
            <person name="Nishi S."/>
            <person name="Hori S."/>
            <person name="Arai W."/>
            <person name="Tsubouchi T."/>
            <person name="Morono Y."/>
            <person name="Uchiyama I."/>
            <person name="Ito T."/>
            <person name="Fujiyama A."/>
            <person name="Inagaki F."/>
            <person name="Takami H."/>
        </authorList>
    </citation>
    <scope>NUCLEOTIDE SEQUENCE</scope>
    <source>
        <strain evidence="4">Expedition CK06-06</strain>
    </source>
</reference>
<evidence type="ECO:0000256" key="2">
    <source>
        <dbReference type="ARBA" id="ARBA00022553"/>
    </source>
</evidence>
<dbReference type="CDD" id="cd05195">
    <property type="entry name" value="enoyl_red"/>
    <property type="match status" value="1"/>
</dbReference>
<keyword evidence="2" id="KW-0597">Phosphoprotein</keyword>